<protein>
    <recommendedName>
        <fullName evidence="4">Secreted protein</fullName>
    </recommendedName>
</protein>
<comment type="caution">
    <text evidence="2">The sequence shown here is derived from an EMBL/GenBank/DDBJ whole genome shotgun (WGS) entry which is preliminary data.</text>
</comment>
<evidence type="ECO:0000313" key="2">
    <source>
        <dbReference type="EMBL" id="KAK1472475.1"/>
    </source>
</evidence>
<gene>
    <name evidence="2" type="ORF">CCUS01_05860</name>
</gene>
<feature type="chain" id="PRO_5042462802" description="Secreted protein" evidence="1">
    <location>
        <begin position="24"/>
        <end position="248"/>
    </location>
</feature>
<sequence length="248" mass="27181">MSRSVVCGVLSLVAWMRLKSVYAGNCNAEVAREKMQMNKMQNGKPKKMAKRLLAKSPLLRPLPAVTFGRDMGKKRCWYCFVGNAVERSRLGPALCQSQKPTLSVEFPRINITNSMLCLIGRLQVAVSTATDQPLDGTRPGHGRDPKFPDRPMALILLSSRGGLHLFIASTSYPSWSKAESVLFTCATASAPATANAKFKSIKHDITCSPALDADVRAGSRRLVNVHGHRPAQYGTSLSVHVCAVRWTW</sequence>
<keyword evidence="1" id="KW-0732">Signal</keyword>
<accession>A0AAI9V8G6</accession>
<dbReference type="AlphaFoldDB" id="A0AAI9V8G6"/>
<keyword evidence="3" id="KW-1185">Reference proteome</keyword>
<evidence type="ECO:0008006" key="4">
    <source>
        <dbReference type="Google" id="ProtNLM"/>
    </source>
</evidence>
<proteinExistence type="predicted"/>
<dbReference type="EMBL" id="MPDP01000190">
    <property type="protein sequence ID" value="KAK1472475.1"/>
    <property type="molecule type" value="Genomic_DNA"/>
</dbReference>
<name>A0AAI9V8G6_9PEZI</name>
<evidence type="ECO:0000256" key="1">
    <source>
        <dbReference type="SAM" id="SignalP"/>
    </source>
</evidence>
<feature type="signal peptide" evidence="1">
    <location>
        <begin position="1"/>
        <end position="23"/>
    </location>
</feature>
<organism evidence="2 3">
    <name type="scientific">Colletotrichum cuscutae</name>
    <dbReference type="NCBI Taxonomy" id="1209917"/>
    <lineage>
        <taxon>Eukaryota</taxon>
        <taxon>Fungi</taxon>
        <taxon>Dikarya</taxon>
        <taxon>Ascomycota</taxon>
        <taxon>Pezizomycotina</taxon>
        <taxon>Sordariomycetes</taxon>
        <taxon>Hypocreomycetidae</taxon>
        <taxon>Glomerellales</taxon>
        <taxon>Glomerellaceae</taxon>
        <taxon>Colletotrichum</taxon>
        <taxon>Colletotrichum acutatum species complex</taxon>
    </lineage>
</organism>
<dbReference type="Proteomes" id="UP001239213">
    <property type="component" value="Unassembled WGS sequence"/>
</dbReference>
<reference evidence="2" key="1">
    <citation type="submission" date="2016-11" db="EMBL/GenBank/DDBJ databases">
        <title>The genome sequence of Colletotrichum cuscutae.</title>
        <authorList>
            <person name="Baroncelli R."/>
        </authorList>
    </citation>
    <scope>NUCLEOTIDE SEQUENCE</scope>
    <source>
        <strain evidence="2">IMI 304802</strain>
    </source>
</reference>
<evidence type="ECO:0000313" key="3">
    <source>
        <dbReference type="Proteomes" id="UP001239213"/>
    </source>
</evidence>